<organism evidence="2 3">
    <name type="scientific">Kaistia defluvii</name>
    <dbReference type="NCBI Taxonomy" id="410841"/>
    <lineage>
        <taxon>Bacteria</taxon>
        <taxon>Pseudomonadati</taxon>
        <taxon>Pseudomonadota</taxon>
        <taxon>Alphaproteobacteria</taxon>
        <taxon>Hyphomicrobiales</taxon>
        <taxon>Kaistiaceae</taxon>
        <taxon>Kaistia</taxon>
    </lineage>
</organism>
<feature type="domain" description="Glycosyltransferase 2-like" evidence="1">
    <location>
        <begin position="21"/>
        <end position="183"/>
    </location>
</feature>
<dbReference type="Gene3D" id="3.90.550.10">
    <property type="entry name" value="Spore Coat Polysaccharide Biosynthesis Protein SpsA, Chain A"/>
    <property type="match status" value="1"/>
</dbReference>
<keyword evidence="3" id="KW-1185">Reference proteome</keyword>
<dbReference type="Pfam" id="PF00535">
    <property type="entry name" value="Glycos_transf_2"/>
    <property type="match status" value="1"/>
</dbReference>
<dbReference type="InterPro" id="IPR050834">
    <property type="entry name" value="Glycosyltransf_2"/>
</dbReference>
<dbReference type="InterPro" id="IPR001173">
    <property type="entry name" value="Glyco_trans_2-like"/>
</dbReference>
<evidence type="ECO:0000313" key="3">
    <source>
        <dbReference type="Proteomes" id="UP001549321"/>
    </source>
</evidence>
<evidence type="ECO:0000313" key="2">
    <source>
        <dbReference type="EMBL" id="MET4633101.1"/>
    </source>
</evidence>
<dbReference type="InterPro" id="IPR029044">
    <property type="entry name" value="Nucleotide-diphossugar_trans"/>
</dbReference>
<dbReference type="CDD" id="cd00761">
    <property type="entry name" value="Glyco_tranf_GTA_type"/>
    <property type="match status" value="1"/>
</dbReference>
<evidence type="ECO:0000259" key="1">
    <source>
        <dbReference type="Pfam" id="PF00535"/>
    </source>
</evidence>
<dbReference type="Proteomes" id="UP001549321">
    <property type="component" value="Unassembled WGS sequence"/>
</dbReference>
<dbReference type="PANTHER" id="PTHR43685">
    <property type="entry name" value="GLYCOSYLTRANSFERASE"/>
    <property type="match status" value="1"/>
</dbReference>
<comment type="caution">
    <text evidence="2">The sequence shown here is derived from an EMBL/GenBank/DDBJ whole genome shotgun (WGS) entry which is preliminary data.</text>
</comment>
<dbReference type="EMBL" id="JBEPSM010000001">
    <property type="protein sequence ID" value="MET4633101.1"/>
    <property type="molecule type" value="Genomic_DNA"/>
</dbReference>
<dbReference type="PANTHER" id="PTHR43685:SF2">
    <property type="entry name" value="GLYCOSYLTRANSFERASE 2-LIKE DOMAIN-CONTAINING PROTEIN"/>
    <property type="match status" value="1"/>
</dbReference>
<accession>A0ABV2QXE8</accession>
<gene>
    <name evidence="2" type="ORF">ABIE08_001014</name>
</gene>
<sequence>MHCKNRMLVNPLSAFTHGCVSVVIPAHNAAKTIRRTLASLVSERSAILECIVVNDGSVDETVSVVQACAVELDLPIVVRSIRCLDAGAARNHGLSQASGKWVYFLDADDVHEAGGLRAMVEAGEGPSAPELVLGSYFIQREGRARDRFVHRDEKLSPEQYLADRAVVIVMGCSLIRRDALENLRFPDSLAYDEDTLFWAALLASCRTAIIDVAVMTYNVSLQRSDDRLVHESRSSFGRWRESLLALESRGISRTALRQREAFMAIRVARIHMRRGELVEAGHFLTVARKAPKTRADAYRWLRFRLKLALRRRFGSNVPR</sequence>
<reference evidence="2 3" key="1">
    <citation type="submission" date="2024-06" db="EMBL/GenBank/DDBJ databases">
        <title>Sorghum-associated microbial communities from plants grown in Nebraska, USA.</title>
        <authorList>
            <person name="Schachtman D."/>
        </authorList>
    </citation>
    <scope>NUCLEOTIDE SEQUENCE [LARGE SCALE GENOMIC DNA]</scope>
    <source>
        <strain evidence="2 3">3207</strain>
    </source>
</reference>
<proteinExistence type="predicted"/>
<name>A0ABV2QXE8_9HYPH</name>
<protein>
    <submittedName>
        <fullName evidence="2">Glycosyltransferase involved in cell wall biosynthesis</fullName>
    </submittedName>
</protein>
<dbReference type="SUPFAM" id="SSF53448">
    <property type="entry name" value="Nucleotide-diphospho-sugar transferases"/>
    <property type="match status" value="1"/>
</dbReference>